<accession>A0A7J6NFY0</accession>
<evidence type="ECO:0000313" key="3">
    <source>
        <dbReference type="Proteomes" id="UP000541610"/>
    </source>
</evidence>
<organism evidence="2 3">
    <name type="scientific">Perkinsus olseni</name>
    <name type="common">Perkinsus atlanticus</name>
    <dbReference type="NCBI Taxonomy" id="32597"/>
    <lineage>
        <taxon>Eukaryota</taxon>
        <taxon>Sar</taxon>
        <taxon>Alveolata</taxon>
        <taxon>Perkinsozoa</taxon>
        <taxon>Perkinsea</taxon>
        <taxon>Perkinsida</taxon>
        <taxon>Perkinsidae</taxon>
        <taxon>Perkinsus</taxon>
    </lineage>
</organism>
<gene>
    <name evidence="2" type="ORF">FOZ60_010082</name>
</gene>
<feature type="compositionally biased region" description="Basic residues" evidence="1">
    <location>
        <begin position="12"/>
        <end position="23"/>
    </location>
</feature>
<sequence>MVPGERSVEGRRKNRARYRAKRARAAETDRPIPPLPVASFAGSPQHDDVGGSSTLHSWEANTPDVFASFPPESIPPVDGTGFPDLSQWDGDISFSPRYEKLSLALAKAVRAKAEAWVRRPEVRNFLLRYEQASRLEQTEMANKWVALGIERESEQLAATLARLLESAGLGSSETLLQSASPISPIRGRLLEAVARVTWPGEGPEDCGIAAVAMSGMPLGLSLPIPEDLRTWPAYREQPLRPWEPEVIRWTGLSVSDLPPRPQVDDSAMARLLDEQIKRELETGKMISMNRSTFREIGGLGISKANVIWKDAAHSKIRIISNYRTSGVNHASRMLTTTLYPGLPQIRLLLREVGPGSALAEFDVTSAFRTLQPHPLEHRFLALRDSPPPIAGIRNVTADVISRSARASVLASAPSGWTHLSGTCYIVLTAARSIIIICYAASDVVLLGLAGRNSIEWDCGSCTGSSVFDAQEVSTSFSFARVYAAETAATPEDRARANSRLLEYSLKPRTMASYQTPLRFYEMGFGGSLGAGRSLLAQYGSILRRCERWVWFELARASHQKGEALISRALASADRILLDKDQPKKQAAPLCQECLQSLADMQLTPGGFA</sequence>
<reference evidence="2 3" key="1">
    <citation type="submission" date="2020-04" db="EMBL/GenBank/DDBJ databases">
        <title>Perkinsus olseni comparative genomics.</title>
        <authorList>
            <person name="Bogema D.R."/>
        </authorList>
    </citation>
    <scope>NUCLEOTIDE SEQUENCE [LARGE SCALE GENOMIC DNA]</scope>
    <source>
        <strain evidence="2">00978-12</strain>
    </source>
</reference>
<dbReference type="EMBL" id="JABANP010000407">
    <property type="protein sequence ID" value="KAF4682802.1"/>
    <property type="molecule type" value="Genomic_DNA"/>
</dbReference>
<dbReference type="AlphaFoldDB" id="A0A7J6NFY0"/>
<evidence type="ECO:0008006" key="4">
    <source>
        <dbReference type="Google" id="ProtNLM"/>
    </source>
</evidence>
<protein>
    <recommendedName>
        <fullName evidence="4">Reverse transcriptase domain-containing protein</fullName>
    </recommendedName>
</protein>
<proteinExistence type="predicted"/>
<feature type="region of interest" description="Disordered" evidence="1">
    <location>
        <begin position="1"/>
        <end position="52"/>
    </location>
</feature>
<feature type="compositionally biased region" description="Basic and acidic residues" evidence="1">
    <location>
        <begin position="1"/>
        <end position="11"/>
    </location>
</feature>
<comment type="caution">
    <text evidence="2">The sequence shown here is derived from an EMBL/GenBank/DDBJ whole genome shotgun (WGS) entry which is preliminary data.</text>
</comment>
<evidence type="ECO:0000256" key="1">
    <source>
        <dbReference type="SAM" id="MobiDB-lite"/>
    </source>
</evidence>
<evidence type="ECO:0000313" key="2">
    <source>
        <dbReference type="EMBL" id="KAF4682802.1"/>
    </source>
</evidence>
<dbReference type="Proteomes" id="UP000541610">
    <property type="component" value="Unassembled WGS sequence"/>
</dbReference>
<name>A0A7J6NFY0_PEROL</name>